<dbReference type="PROSITE" id="PS51318">
    <property type="entry name" value="TAT"/>
    <property type="match status" value="1"/>
</dbReference>
<dbReference type="GO" id="GO:0004089">
    <property type="term" value="F:carbonate dehydratase activity"/>
    <property type="evidence" value="ECO:0007669"/>
    <property type="project" value="InterPro"/>
</dbReference>
<dbReference type="NCBIfam" id="NF011765">
    <property type="entry name" value="PRK15219.1"/>
    <property type="match status" value="1"/>
</dbReference>
<dbReference type="CDD" id="cd03378">
    <property type="entry name" value="beta_CA_cladeC"/>
    <property type="match status" value="1"/>
</dbReference>
<dbReference type="SMART" id="SM00947">
    <property type="entry name" value="Pro_CA"/>
    <property type="match status" value="1"/>
</dbReference>
<feature type="binding site" evidence="2">
    <location>
        <position position="159"/>
    </location>
    <ligand>
        <name>Zn(2+)</name>
        <dbReference type="ChEBI" id="CHEBI:29105"/>
    </ligand>
</feature>
<accession>A0A4P8ITY4</accession>
<keyword evidence="4" id="KW-1185">Reference proteome</keyword>
<evidence type="ECO:0000313" key="3">
    <source>
        <dbReference type="EMBL" id="QCP52708.1"/>
    </source>
</evidence>
<keyword evidence="2" id="KW-0862">Zinc</keyword>
<dbReference type="EMBL" id="CP040078">
    <property type="protein sequence ID" value="QCP52708.1"/>
    <property type="molecule type" value="Genomic_DNA"/>
</dbReference>
<protein>
    <submittedName>
        <fullName evidence="3">Carbonic anhydrase</fullName>
    </submittedName>
</protein>
<dbReference type="InterPro" id="IPR006311">
    <property type="entry name" value="TAT_signal"/>
</dbReference>
<dbReference type="Pfam" id="PF00484">
    <property type="entry name" value="Pro_CA"/>
    <property type="match status" value="1"/>
</dbReference>
<dbReference type="KEGG" id="tvl:FAZ95_26555"/>
<comment type="similarity">
    <text evidence="1">Belongs to the beta-class carbonic anhydrase family.</text>
</comment>
<name>A0A4P8ITY4_9BURK</name>
<proteinExistence type="inferred from homology"/>
<dbReference type="OrthoDB" id="9797527at2"/>
<dbReference type="GO" id="GO:0008270">
    <property type="term" value="F:zinc ion binding"/>
    <property type="evidence" value="ECO:0007669"/>
    <property type="project" value="InterPro"/>
</dbReference>
<dbReference type="PANTHER" id="PTHR11002">
    <property type="entry name" value="CARBONIC ANHYDRASE"/>
    <property type="match status" value="1"/>
</dbReference>
<keyword evidence="2" id="KW-0479">Metal-binding</keyword>
<dbReference type="RefSeq" id="WP_137335479.1">
    <property type="nucleotide sequence ID" value="NZ_CP040078.1"/>
</dbReference>
<evidence type="ECO:0000313" key="4">
    <source>
        <dbReference type="Proteomes" id="UP000298656"/>
    </source>
</evidence>
<feature type="binding site" evidence="2">
    <location>
        <position position="103"/>
    </location>
    <ligand>
        <name>Zn(2+)</name>
        <dbReference type="ChEBI" id="CHEBI:29105"/>
    </ligand>
</feature>
<feature type="binding site" evidence="2">
    <location>
        <position position="156"/>
    </location>
    <ligand>
        <name>Zn(2+)</name>
        <dbReference type="ChEBI" id="CHEBI:29105"/>
    </ligand>
</feature>
<dbReference type="SUPFAM" id="SSF53056">
    <property type="entry name" value="beta-carbonic anhydrase, cab"/>
    <property type="match status" value="1"/>
</dbReference>
<sequence length="251" mass="26651">MESAKDCCLNAHPNNQGRRAWLKVGTGACAMALLSGIGFGPAEAEAAALTKEQRDALTPDQIIEMMKKGNVRFRSGKMKEQDYLAQKRSSAAGQYPAAIVLGCIDSRAPAEVIFDMGIGDTFNARVAGNIANQDMLGSMEFACAVAGAKVVLVLGHTACGAIKGAIDNVQLGNLTGLLEAIKPAIQATDYQGERTSKNAEFVDAVARSNVRYVIGQIRSNSEILADLEKKGQIKIVGSIYELHNGMVTFLS</sequence>
<dbReference type="Proteomes" id="UP000298656">
    <property type="component" value="Chromosome 2"/>
</dbReference>
<reference evidence="3 4" key="1">
    <citation type="submission" date="2019-05" db="EMBL/GenBank/DDBJ databases">
        <title>Burkholderia sp. DHOD12, isolated from subtropical forest soil.</title>
        <authorList>
            <person name="Gao Z.-H."/>
            <person name="Qiu L.-H."/>
        </authorList>
    </citation>
    <scope>NUCLEOTIDE SEQUENCE [LARGE SCALE GENOMIC DNA]</scope>
    <source>
        <strain evidence="3 4">DHOD12</strain>
    </source>
</reference>
<evidence type="ECO:0000256" key="2">
    <source>
        <dbReference type="PIRSR" id="PIRSR601765-1"/>
    </source>
</evidence>
<organism evidence="3 4">
    <name type="scientific">Trinickia violacea</name>
    <dbReference type="NCBI Taxonomy" id="2571746"/>
    <lineage>
        <taxon>Bacteria</taxon>
        <taxon>Pseudomonadati</taxon>
        <taxon>Pseudomonadota</taxon>
        <taxon>Betaproteobacteria</taxon>
        <taxon>Burkholderiales</taxon>
        <taxon>Burkholderiaceae</taxon>
        <taxon>Trinickia</taxon>
    </lineage>
</organism>
<gene>
    <name evidence="3" type="ORF">FAZ95_26555</name>
</gene>
<dbReference type="PANTHER" id="PTHR11002:SF79">
    <property type="entry name" value="CARBONIC ANHYDRASE 2"/>
    <property type="match status" value="1"/>
</dbReference>
<dbReference type="InterPro" id="IPR036874">
    <property type="entry name" value="Carbonic_anhydrase_sf"/>
</dbReference>
<dbReference type="AlphaFoldDB" id="A0A4P8ITY4"/>
<evidence type="ECO:0000256" key="1">
    <source>
        <dbReference type="ARBA" id="ARBA00006217"/>
    </source>
</evidence>
<dbReference type="InterPro" id="IPR001765">
    <property type="entry name" value="Carbonic_anhydrase"/>
</dbReference>
<feature type="binding site" evidence="2">
    <location>
        <position position="105"/>
    </location>
    <ligand>
        <name>Zn(2+)</name>
        <dbReference type="ChEBI" id="CHEBI:29105"/>
    </ligand>
</feature>
<dbReference type="Gene3D" id="3.40.1050.10">
    <property type="entry name" value="Carbonic anhydrase"/>
    <property type="match status" value="1"/>
</dbReference>
<comment type="cofactor">
    <cofactor evidence="2">
        <name>Zn(2+)</name>
        <dbReference type="ChEBI" id="CHEBI:29105"/>
    </cofactor>
    <text evidence="2">Binds 1 zinc ion per subunit.</text>
</comment>